<feature type="compositionally biased region" description="Basic residues" evidence="1">
    <location>
        <begin position="172"/>
        <end position="197"/>
    </location>
</feature>
<dbReference type="EMBL" id="MK072385">
    <property type="protein sequence ID" value="AYV82955.1"/>
    <property type="molecule type" value="Genomic_DNA"/>
</dbReference>
<evidence type="ECO:0000313" key="2">
    <source>
        <dbReference type="EMBL" id="AYV82955.1"/>
    </source>
</evidence>
<feature type="region of interest" description="Disordered" evidence="1">
    <location>
        <begin position="164"/>
        <end position="197"/>
    </location>
</feature>
<gene>
    <name evidence="2" type="ORF">Hyperionvirus3_101</name>
</gene>
<name>A0A3G5A6T7_9VIRU</name>
<accession>A0A3G5A6T7</accession>
<organism evidence="2">
    <name type="scientific">Hyperionvirus sp</name>
    <dbReference type="NCBI Taxonomy" id="2487770"/>
    <lineage>
        <taxon>Viruses</taxon>
        <taxon>Varidnaviria</taxon>
        <taxon>Bamfordvirae</taxon>
        <taxon>Nucleocytoviricota</taxon>
        <taxon>Megaviricetes</taxon>
        <taxon>Imitervirales</taxon>
        <taxon>Mimiviridae</taxon>
        <taxon>Klosneuvirinae</taxon>
    </lineage>
</organism>
<sequence>MSEGTVKASLAIYREMHLRHRCLIAQADYLGLHSLSLQADIAFLLEAKNTVRIINQSLHQSLVANELKGITINPSTRGQTCVYFDGTHFGLSIINPVDSFNYAETRLLRKDVPADAATTYHHASLKCINYEDIRRFDDEKELISDLIRLRDFFRSKTIEEIDLQEGSETPKLKKASPRRQNYRGGNRRRQRGKTATS</sequence>
<evidence type="ECO:0000256" key="1">
    <source>
        <dbReference type="SAM" id="MobiDB-lite"/>
    </source>
</evidence>
<proteinExistence type="predicted"/>
<reference evidence="2" key="1">
    <citation type="submission" date="2018-10" db="EMBL/GenBank/DDBJ databases">
        <title>Hidden diversity of soil giant viruses.</title>
        <authorList>
            <person name="Schulz F."/>
            <person name="Alteio L."/>
            <person name="Goudeau D."/>
            <person name="Ryan E.M."/>
            <person name="Malmstrom R.R."/>
            <person name="Blanchard J."/>
            <person name="Woyke T."/>
        </authorList>
    </citation>
    <scope>NUCLEOTIDE SEQUENCE</scope>
    <source>
        <strain evidence="2">HYV1</strain>
    </source>
</reference>
<protein>
    <submittedName>
        <fullName evidence="2">Uncharacterized protein</fullName>
    </submittedName>
</protein>